<evidence type="ECO:0000259" key="13">
    <source>
        <dbReference type="PROSITE" id="PS50887"/>
    </source>
</evidence>
<proteinExistence type="inferred from homology"/>
<evidence type="ECO:0000256" key="5">
    <source>
        <dbReference type="ARBA" id="ARBA00022722"/>
    </source>
</evidence>
<evidence type="ECO:0000256" key="10">
    <source>
        <dbReference type="ARBA" id="ARBA00022840"/>
    </source>
</evidence>
<keyword evidence="10" id="KW-0067">ATP-binding</keyword>
<dbReference type="PROSITE" id="PS50887">
    <property type="entry name" value="GGDEF"/>
    <property type="match status" value="1"/>
</dbReference>
<dbReference type="GO" id="GO:0004527">
    <property type="term" value="F:exonuclease activity"/>
    <property type="evidence" value="ECO:0007669"/>
    <property type="project" value="UniProtKB-KW"/>
</dbReference>
<keyword evidence="7" id="KW-0255">Endonuclease</keyword>
<dbReference type="OrthoDB" id="9768769at2"/>
<keyword evidence="9" id="KW-0269">Exonuclease</keyword>
<keyword evidence="5" id="KW-0540">Nuclease</keyword>
<dbReference type="GO" id="GO:0016740">
    <property type="term" value="F:transferase activity"/>
    <property type="evidence" value="ECO:0007669"/>
    <property type="project" value="UniProtKB-KW"/>
</dbReference>
<organism evidence="14 15">
    <name type="scientific">Staphylococcus intermedius NCTC 11048</name>
    <dbReference type="NCBI Taxonomy" id="1141106"/>
    <lineage>
        <taxon>Bacteria</taxon>
        <taxon>Bacillati</taxon>
        <taxon>Bacillota</taxon>
        <taxon>Bacilli</taxon>
        <taxon>Bacillales</taxon>
        <taxon>Staphylococcaceae</taxon>
        <taxon>Staphylococcus</taxon>
        <taxon>Staphylococcus intermedius group</taxon>
    </lineage>
</organism>
<feature type="domain" description="GGDEF" evidence="13">
    <location>
        <begin position="525"/>
        <end position="659"/>
    </location>
</feature>
<evidence type="ECO:0000256" key="11">
    <source>
        <dbReference type="ARBA" id="ARBA00023118"/>
    </source>
</evidence>
<dbReference type="Gene3D" id="1.10.3210.10">
    <property type="entry name" value="Hypothetical protein af1432"/>
    <property type="match status" value="1"/>
</dbReference>
<evidence type="ECO:0000256" key="3">
    <source>
        <dbReference type="ARBA" id="ARBA00014333"/>
    </source>
</evidence>
<keyword evidence="15" id="KW-1185">Reference proteome</keyword>
<comment type="similarity">
    <text evidence="2">Belongs to the CRISPR-associated Cas10/Csm1 family.</text>
</comment>
<dbReference type="Gene3D" id="3.30.70.270">
    <property type="match status" value="1"/>
</dbReference>
<dbReference type="InterPro" id="IPR000160">
    <property type="entry name" value="GGDEF_dom"/>
</dbReference>
<dbReference type="InterPro" id="IPR041062">
    <property type="entry name" value="Csm1_B"/>
</dbReference>
<dbReference type="Pfam" id="PF20824">
    <property type="entry name" value="Cmr2_hel_dom2"/>
    <property type="match status" value="1"/>
</dbReference>
<dbReference type="Pfam" id="PF18211">
    <property type="entry name" value="Csm1_B"/>
    <property type="match status" value="1"/>
</dbReference>
<dbReference type="SUPFAM" id="SSF109604">
    <property type="entry name" value="HD-domain/PDEase-like"/>
    <property type="match status" value="1"/>
</dbReference>
<evidence type="ECO:0000313" key="14">
    <source>
        <dbReference type="EMBL" id="SUM45499.1"/>
    </source>
</evidence>
<evidence type="ECO:0000256" key="4">
    <source>
        <dbReference type="ARBA" id="ARBA00022679"/>
    </source>
</evidence>
<dbReference type="CDD" id="cd09680">
    <property type="entry name" value="Cas10_III"/>
    <property type="match status" value="1"/>
</dbReference>
<keyword evidence="11" id="KW-0051">Antiviral defense</keyword>
<comment type="cofactor">
    <cofactor evidence="1">
        <name>a divalent metal cation</name>
        <dbReference type="ChEBI" id="CHEBI:60240"/>
    </cofactor>
</comment>
<dbReference type="InterPro" id="IPR054767">
    <property type="entry name" value="Cas10-Cmr2_palm2"/>
</dbReference>
<evidence type="ECO:0000256" key="7">
    <source>
        <dbReference type="ARBA" id="ARBA00022759"/>
    </source>
</evidence>
<evidence type="ECO:0000256" key="8">
    <source>
        <dbReference type="ARBA" id="ARBA00022801"/>
    </source>
</evidence>
<reference evidence="14 15" key="1">
    <citation type="submission" date="2018-06" db="EMBL/GenBank/DDBJ databases">
        <authorList>
            <consortium name="Pathogen Informatics"/>
            <person name="Doyle S."/>
        </authorList>
    </citation>
    <scope>NUCLEOTIDE SEQUENCE [LARGE SCALE GENOMIC DNA]</scope>
    <source>
        <strain evidence="15">NCTC 11048</strain>
    </source>
</reference>
<evidence type="ECO:0000256" key="1">
    <source>
        <dbReference type="ARBA" id="ARBA00001968"/>
    </source>
</evidence>
<dbReference type="Pfam" id="PF22335">
    <property type="entry name" value="Cas10-Cmr2_palm2"/>
    <property type="match status" value="1"/>
</dbReference>
<dbReference type="PANTHER" id="PTHR36528">
    <property type="entry name" value="CRISPR SYSTEM SINGLE-STRAND-SPECIFIC DEOXYRIBONUCLEASE CAS10/CSM1 (SUBTYPE III-A)"/>
    <property type="match status" value="1"/>
</dbReference>
<accession>A0A380G2V8</accession>
<name>A0A380G2V8_STAIN</name>
<keyword evidence="6" id="KW-0547">Nucleotide-binding</keyword>
<dbReference type="EMBL" id="UHDP01000003">
    <property type="protein sequence ID" value="SUM45499.1"/>
    <property type="molecule type" value="Genomic_DNA"/>
</dbReference>
<dbReference type="GO" id="GO:0004519">
    <property type="term" value="F:endonuclease activity"/>
    <property type="evidence" value="ECO:0007669"/>
    <property type="project" value="UniProtKB-KW"/>
</dbReference>
<dbReference type="GO" id="GO:0005524">
    <property type="term" value="F:ATP binding"/>
    <property type="evidence" value="ECO:0007669"/>
    <property type="project" value="UniProtKB-KW"/>
</dbReference>
<keyword evidence="4" id="KW-0808">Transferase</keyword>
<protein>
    <recommendedName>
        <fullName evidence="3">CRISPR system single-strand-specific deoxyribonuclease Cas10/Csm1 (subtype III-A)</fullName>
    </recommendedName>
    <alternativeName>
        <fullName evidence="12">Cyclic oligoadenylate synthase</fullName>
    </alternativeName>
</protein>
<dbReference type="NCBIfam" id="TIGR02578">
    <property type="entry name" value="cas_TM1811_Csm1"/>
    <property type="match status" value="1"/>
</dbReference>
<dbReference type="PANTHER" id="PTHR36528:SF1">
    <property type="entry name" value="CRISPR SYSTEM SINGLE-STRAND-SPECIFIC DEOXYRIBONUCLEASE CAS10_CSM1 (SUBTYPE III-A)"/>
    <property type="match status" value="1"/>
</dbReference>
<dbReference type="Proteomes" id="UP000255549">
    <property type="component" value="Unassembled WGS sequence"/>
</dbReference>
<dbReference type="AlphaFoldDB" id="A0A380G2V8"/>
<dbReference type="InterPro" id="IPR006674">
    <property type="entry name" value="HD_domain"/>
</dbReference>
<keyword evidence="8" id="KW-0378">Hydrolase</keyword>
<dbReference type="InterPro" id="IPR052117">
    <property type="entry name" value="Cas10/Csm1_subtype-III-A"/>
</dbReference>
<dbReference type="GO" id="GO:0051607">
    <property type="term" value="P:defense response to virus"/>
    <property type="evidence" value="ECO:0007669"/>
    <property type="project" value="UniProtKB-KW"/>
</dbReference>
<evidence type="ECO:0000256" key="2">
    <source>
        <dbReference type="ARBA" id="ARBA00005700"/>
    </source>
</evidence>
<evidence type="ECO:0000256" key="12">
    <source>
        <dbReference type="ARBA" id="ARBA00032922"/>
    </source>
</evidence>
<dbReference type="STRING" id="1141106.GCA_000308095_00910"/>
<dbReference type="InterPro" id="IPR043128">
    <property type="entry name" value="Rev_trsase/Diguanyl_cyclase"/>
</dbReference>
<gene>
    <name evidence="14" type="primary">csm1</name>
    <name evidence="14" type="ORF">NCTC11048_00483</name>
</gene>
<dbReference type="RefSeq" id="WP_019168787.1">
    <property type="nucleotide sequence ID" value="NZ_CAIB01000176.1"/>
</dbReference>
<evidence type="ECO:0000256" key="9">
    <source>
        <dbReference type="ARBA" id="ARBA00022839"/>
    </source>
</evidence>
<dbReference type="InterPro" id="IPR048693">
    <property type="entry name" value="Cmr2-like_C"/>
</dbReference>
<evidence type="ECO:0000313" key="15">
    <source>
        <dbReference type="Proteomes" id="UP000255549"/>
    </source>
</evidence>
<evidence type="ECO:0000256" key="6">
    <source>
        <dbReference type="ARBA" id="ARBA00022741"/>
    </source>
</evidence>
<dbReference type="InterPro" id="IPR013408">
    <property type="entry name" value="Cas10/Csm1"/>
</dbReference>
<dbReference type="Pfam" id="PF01966">
    <property type="entry name" value="HD"/>
    <property type="match status" value="1"/>
</dbReference>
<sequence length="757" mass="87149">MDNKLTLMYGALLHDIGKVIYRSNAHTFAKGTHSKLGYQFLEQFAEFNDEKLLENVKYHHYKELKTAHVEDDSLAYITYIADNIASGLDRRDLVEEGDENDSTEFRFNFDKFTPLYSVFNIVNGNNGESEQGKYKFNKESYVEYPSVRNSQYSSSHYNTLMKDMAYDLDNRLKYDEAHFASLLKWTESLWQYIPSSTNKEQLIDVSLYDHSRITAAIATCVYDFLNEQNRTNYKQELFSNYNKTKAFYEKEAFLILSMDMSGIQSFIYNISGSNALKSLRSRSFYLELMLEVIVDELLKRLHLSRANLLYTGGGHTYLILPNTKSVQSIIVDFQKEMKVWFIEEFGIDLSVSVAYQSCSGNALMNIDNQYKQIWQQLSQKLSTAKAQKYDASDIRNLNNKQTFGDRECKECLRSDRNINENGRCSVCESIIQVSNDLRDKSFFILSDKGVLKMPFGKYISVVNQKEAENIMRKDATVQIYSKNNPHIGTGVSTNLWMCDYDFSSKQPETKSKGIGSYADRDIGIKRLGVLRADIDNLGMAFISGIDDRYNSLSRTATLSRQLSLFFKYELNQILEGYQITSIYSGGDDLFLIGAWDDIVEASISINDKFHAFTLGKLTLSAGIGIYNAKYPVSKMAFETGILEEAAKIGDKNQVALWVEEKVYPWRILKEDILGSKYVLLKEAFKNEEHHGKAFLYKILQLLREGDTINVARLAYLLARSRMSDEFTGQIFKWAHDAKEKEYLITALEYYIYQTREV</sequence>